<keyword evidence="3" id="KW-1185">Reference proteome</keyword>
<dbReference type="AlphaFoldDB" id="A0A1I0C860"/>
<feature type="transmembrane region" description="Helical" evidence="1">
    <location>
        <begin position="17"/>
        <end position="37"/>
    </location>
</feature>
<protein>
    <recommendedName>
        <fullName evidence="4">ABC-2 type transport system permease protein</fullName>
    </recommendedName>
</protein>
<keyword evidence="1" id="KW-0472">Membrane</keyword>
<feature type="transmembrane region" description="Helical" evidence="1">
    <location>
        <begin position="90"/>
        <end position="109"/>
    </location>
</feature>
<dbReference type="STRING" id="930131.SAMN05216389_10674"/>
<dbReference type="RefSeq" id="WP_090868705.1">
    <property type="nucleotide sequence ID" value="NZ_FOHE01000006.1"/>
</dbReference>
<accession>A0A1I0C860</accession>
<gene>
    <name evidence="2" type="ORF">SAMN05216389_10674</name>
</gene>
<evidence type="ECO:0008006" key="4">
    <source>
        <dbReference type="Google" id="ProtNLM"/>
    </source>
</evidence>
<proteinExistence type="predicted"/>
<dbReference type="EMBL" id="FOHE01000006">
    <property type="protein sequence ID" value="SET15407.1"/>
    <property type="molecule type" value="Genomic_DNA"/>
</dbReference>
<evidence type="ECO:0000313" key="2">
    <source>
        <dbReference type="EMBL" id="SET15407.1"/>
    </source>
</evidence>
<dbReference type="OrthoDB" id="2972085at2"/>
<organism evidence="2 3">
    <name type="scientific">Oceanobacillus limi</name>
    <dbReference type="NCBI Taxonomy" id="930131"/>
    <lineage>
        <taxon>Bacteria</taxon>
        <taxon>Bacillati</taxon>
        <taxon>Bacillota</taxon>
        <taxon>Bacilli</taxon>
        <taxon>Bacillales</taxon>
        <taxon>Bacillaceae</taxon>
        <taxon>Oceanobacillus</taxon>
    </lineage>
</organism>
<evidence type="ECO:0000256" key="1">
    <source>
        <dbReference type="SAM" id="Phobius"/>
    </source>
</evidence>
<reference evidence="2 3" key="1">
    <citation type="submission" date="2016-10" db="EMBL/GenBank/DDBJ databases">
        <authorList>
            <person name="de Groot N.N."/>
        </authorList>
    </citation>
    <scope>NUCLEOTIDE SEQUENCE [LARGE SCALE GENOMIC DNA]</scope>
    <source>
        <strain evidence="2 3">IBRC-M 10780</strain>
    </source>
</reference>
<feature type="transmembrane region" description="Helical" evidence="1">
    <location>
        <begin position="148"/>
        <end position="170"/>
    </location>
</feature>
<dbReference type="Proteomes" id="UP000198618">
    <property type="component" value="Unassembled WGS sequence"/>
</dbReference>
<name>A0A1I0C860_9BACI</name>
<evidence type="ECO:0000313" key="3">
    <source>
        <dbReference type="Proteomes" id="UP000198618"/>
    </source>
</evidence>
<feature type="transmembrane region" description="Helical" evidence="1">
    <location>
        <begin position="121"/>
        <end position="141"/>
    </location>
</feature>
<keyword evidence="1" id="KW-0812">Transmembrane</keyword>
<sequence length="208" mass="23964">MSKLIHLFLFDIKLLRYLYSLPFVVHILCMILIINFGSSSDSPFTSYTIVQGIAVPIAGWHLVFLYASLYDNGAKEALINYYRKVIIIDIVRYMLLHAIFILLLIFLTIKINGVEFFNSVLSIHLLILFVFYQIVGIAILSATRSLEISLGIIATYTFMEVVTQGTFMPWPHLFIFEEPVINIWLILTFISLGVGILVSIYQIWREFK</sequence>
<feature type="transmembrane region" description="Helical" evidence="1">
    <location>
        <begin position="49"/>
        <end position="69"/>
    </location>
</feature>
<feature type="transmembrane region" description="Helical" evidence="1">
    <location>
        <begin position="182"/>
        <end position="204"/>
    </location>
</feature>
<keyword evidence="1" id="KW-1133">Transmembrane helix</keyword>